<evidence type="ECO:0000313" key="14">
    <source>
        <dbReference type="EMBL" id="MCU7552385.1"/>
    </source>
</evidence>
<keyword evidence="15" id="KW-1185">Reference proteome</keyword>
<proteinExistence type="inferred from homology"/>
<dbReference type="InterPro" id="IPR023997">
    <property type="entry name" value="TonB-dep_OMP_SusC/RagA_CS"/>
</dbReference>
<dbReference type="InterPro" id="IPR036942">
    <property type="entry name" value="Beta-barrel_TonB_sf"/>
</dbReference>
<feature type="signal peptide" evidence="11">
    <location>
        <begin position="1"/>
        <end position="19"/>
    </location>
</feature>
<feature type="region of interest" description="Disordered" evidence="10">
    <location>
        <begin position="188"/>
        <end position="222"/>
    </location>
</feature>
<feature type="chain" id="PRO_5040937526" evidence="11">
    <location>
        <begin position="20"/>
        <end position="1055"/>
    </location>
</feature>
<evidence type="ECO:0000256" key="10">
    <source>
        <dbReference type="SAM" id="MobiDB-lite"/>
    </source>
</evidence>
<evidence type="ECO:0000256" key="6">
    <source>
        <dbReference type="ARBA" id="ARBA00023136"/>
    </source>
</evidence>
<evidence type="ECO:0000313" key="15">
    <source>
        <dbReference type="Proteomes" id="UP001155483"/>
    </source>
</evidence>
<keyword evidence="7 8" id="KW-0998">Cell outer membrane</keyword>
<dbReference type="PROSITE" id="PS52016">
    <property type="entry name" value="TONB_DEPENDENT_REC_3"/>
    <property type="match status" value="1"/>
</dbReference>
<evidence type="ECO:0000256" key="8">
    <source>
        <dbReference type="PROSITE-ProRule" id="PRU01360"/>
    </source>
</evidence>
<dbReference type="Gene3D" id="2.170.130.10">
    <property type="entry name" value="TonB-dependent receptor, plug domain"/>
    <property type="match status" value="1"/>
</dbReference>
<dbReference type="EMBL" id="JAOTIF010000033">
    <property type="protein sequence ID" value="MCU7552385.1"/>
    <property type="molecule type" value="Genomic_DNA"/>
</dbReference>
<keyword evidence="3 8" id="KW-1134">Transmembrane beta strand</keyword>
<comment type="caution">
    <text evidence="14">The sequence shown here is derived from an EMBL/GenBank/DDBJ whole genome shotgun (WGS) entry which is preliminary data.</text>
</comment>
<feature type="domain" description="TonB-dependent receptor-like beta-barrel" evidence="12">
    <location>
        <begin position="447"/>
        <end position="807"/>
    </location>
</feature>
<feature type="compositionally biased region" description="Polar residues" evidence="10">
    <location>
        <begin position="201"/>
        <end position="211"/>
    </location>
</feature>
<dbReference type="InterPro" id="IPR012910">
    <property type="entry name" value="Plug_dom"/>
</dbReference>
<dbReference type="InterPro" id="IPR039426">
    <property type="entry name" value="TonB-dep_rcpt-like"/>
</dbReference>
<dbReference type="NCBIfam" id="TIGR04056">
    <property type="entry name" value="OMP_RagA_SusC"/>
    <property type="match status" value="1"/>
</dbReference>
<protein>
    <submittedName>
        <fullName evidence="14">SusC/RagA family TonB-linked outer membrane protein</fullName>
    </submittedName>
</protein>
<reference evidence="14" key="2">
    <citation type="submission" date="2023-04" db="EMBL/GenBank/DDBJ databases">
        <title>Paracnuella aquatica gen. nov., sp. nov., a member of the family Chitinophagaceae isolated from a hot spring.</title>
        <authorList>
            <person name="Wang C."/>
        </authorList>
    </citation>
    <scope>NUCLEOTIDE SEQUENCE</scope>
    <source>
        <strain evidence="14">LB-8</strain>
    </source>
</reference>
<sequence>MRKLLPLFILLFTALTLLSQQRTITGKVTDANGNPVAGATITVQGSTTATQTNTDGSFSILAPPGSTLVLSSVGFETQQVPVGSNQNLSISLRNQNRELSEVVVTAVGIRREAKTIGYAATTVRNEELTRGRERSVLNSLQGKVAGVQITNTSGGVGSSTRIQFRGPTSLLGNNQALIVVDGIPINNSSLESGNPADPDNQDNQSLNNQVDPGNRGNDINPEDVESVTLLKGPAAAALYGSRAANGALIITTKNGKGLKSKRAEISFSSSYSRESILKLPDLQNEYGQGGQKEVDLRENFSWGPKFDGQLRPWGQVIDGEQKVKPYIGLKDNVKEFFNIGQNYNNNVSFSQNNDRNSYFVSYNNVTQKGIMPGTEYTRNSVRLTGTADLSNKFYSNATVNYIHTSGDLSIQGQGPSPYDQVIQTPRDIPLLELKDYKNDKFNTLSGYYGAYTVNPWYLLGEDSYNTNVDRVLGSVEVGFKATQWLDILYRIGTDVSTDKRKQQISKRVIPDDNQNSGSNFPGQYQEGSYNLRELTSDLIVTFNRKLSEDISLRALAGHNVFQQNRDLQVSTVNSLVVPGLYNLSNSKDRPQVSNFTSLKRLWGLYADINFSYKNYLFLGLTARNDWSSTLPEDNRSFFYPSANASFVFSDAFEMPEWLTYGKLRASAAKVGNDANPYLLQLVYPTGSIDDGFQNSQLTFPHNGVPGYTVSNTLPNPDLTPEFTTSYEGGLEASFLKSRIGFDVTYYSNASRDQILALPYAGSTGFTARIINVGKVTNKGFELMLRGQPVRNNDFTWEVTGTFTKNKSRVVSLFEGVTQVDIGGINGASLIAKVGEPYGSFFGAGFLRDSLGRVVVDEETGFPVTEPTAQVHGNIQPKYLASLMNSFSYKGFTLTALLDGRKGGVFLSRTKFLQAFIGTDPKTLYNDREPFVVPNSVIQTPDGKFTENTDVKVENAQNYWTDFVSPTLIENMVDASFLKLREVSLSYQLPQDWVKKTPFTAIQVGLIGRNLVLWTPDENTYCDPETNSWGTGNLQGFEYGSIPSTRSYGANVRITL</sequence>
<comment type="subcellular location">
    <subcellularLocation>
        <location evidence="1 8">Cell outer membrane</location>
        <topology evidence="1 8">Multi-pass membrane protein</topology>
    </subcellularLocation>
</comment>
<dbReference type="Pfam" id="PF00593">
    <property type="entry name" value="TonB_dep_Rec_b-barrel"/>
    <property type="match status" value="1"/>
</dbReference>
<dbReference type="InterPro" id="IPR023996">
    <property type="entry name" value="TonB-dep_OMP_SusC/RagA"/>
</dbReference>
<keyword evidence="11" id="KW-0732">Signal</keyword>
<dbReference type="GO" id="GO:0009279">
    <property type="term" value="C:cell outer membrane"/>
    <property type="evidence" value="ECO:0007669"/>
    <property type="project" value="UniProtKB-SubCell"/>
</dbReference>
<evidence type="ECO:0000256" key="3">
    <source>
        <dbReference type="ARBA" id="ARBA00022452"/>
    </source>
</evidence>
<dbReference type="Proteomes" id="UP001155483">
    <property type="component" value="Unassembled WGS sequence"/>
</dbReference>
<reference evidence="14" key="1">
    <citation type="submission" date="2022-09" db="EMBL/GenBank/DDBJ databases">
        <authorList>
            <person name="Yuan C."/>
            <person name="Ke Z."/>
        </authorList>
    </citation>
    <scope>NUCLEOTIDE SEQUENCE</scope>
    <source>
        <strain evidence="14">LB-8</strain>
    </source>
</reference>
<dbReference type="InterPro" id="IPR037066">
    <property type="entry name" value="Plug_dom_sf"/>
</dbReference>
<evidence type="ECO:0000256" key="7">
    <source>
        <dbReference type="ARBA" id="ARBA00023237"/>
    </source>
</evidence>
<dbReference type="AlphaFoldDB" id="A0A9X2Y0H0"/>
<dbReference type="SUPFAM" id="SSF56935">
    <property type="entry name" value="Porins"/>
    <property type="match status" value="1"/>
</dbReference>
<feature type="domain" description="TonB-dependent receptor plug" evidence="13">
    <location>
        <begin position="115"/>
        <end position="247"/>
    </location>
</feature>
<evidence type="ECO:0000256" key="5">
    <source>
        <dbReference type="ARBA" id="ARBA00023077"/>
    </source>
</evidence>
<dbReference type="InterPro" id="IPR008969">
    <property type="entry name" value="CarboxyPept-like_regulatory"/>
</dbReference>
<evidence type="ECO:0000259" key="13">
    <source>
        <dbReference type="Pfam" id="PF07715"/>
    </source>
</evidence>
<dbReference type="Gene3D" id="2.60.40.1120">
    <property type="entry name" value="Carboxypeptidase-like, regulatory domain"/>
    <property type="match status" value="1"/>
</dbReference>
<evidence type="ECO:0000256" key="4">
    <source>
        <dbReference type="ARBA" id="ARBA00022692"/>
    </source>
</evidence>
<evidence type="ECO:0000256" key="11">
    <source>
        <dbReference type="SAM" id="SignalP"/>
    </source>
</evidence>
<dbReference type="Pfam" id="PF07715">
    <property type="entry name" value="Plug"/>
    <property type="match status" value="1"/>
</dbReference>
<dbReference type="RefSeq" id="WP_279299822.1">
    <property type="nucleotide sequence ID" value="NZ_JAOTIF010000033.1"/>
</dbReference>
<name>A0A9X2Y0H0_9BACT</name>
<keyword evidence="5 9" id="KW-0798">TonB box</keyword>
<evidence type="ECO:0000256" key="1">
    <source>
        <dbReference type="ARBA" id="ARBA00004571"/>
    </source>
</evidence>
<gene>
    <name evidence="14" type="ORF">OCK74_24915</name>
</gene>
<keyword evidence="6 8" id="KW-0472">Membrane</keyword>
<dbReference type="Gene3D" id="2.40.170.20">
    <property type="entry name" value="TonB-dependent receptor, beta-barrel domain"/>
    <property type="match status" value="1"/>
</dbReference>
<comment type="similarity">
    <text evidence="8 9">Belongs to the TonB-dependent receptor family.</text>
</comment>
<dbReference type="NCBIfam" id="TIGR04057">
    <property type="entry name" value="SusC_RagA_signa"/>
    <property type="match status" value="1"/>
</dbReference>
<keyword evidence="4 8" id="KW-0812">Transmembrane</keyword>
<keyword evidence="2 8" id="KW-0813">Transport</keyword>
<evidence type="ECO:0000259" key="12">
    <source>
        <dbReference type="Pfam" id="PF00593"/>
    </source>
</evidence>
<evidence type="ECO:0000256" key="2">
    <source>
        <dbReference type="ARBA" id="ARBA00022448"/>
    </source>
</evidence>
<dbReference type="InterPro" id="IPR000531">
    <property type="entry name" value="Beta-barrel_TonB"/>
</dbReference>
<organism evidence="14 15">
    <name type="scientific">Paraflavisolibacter caeni</name>
    <dbReference type="NCBI Taxonomy" id="2982496"/>
    <lineage>
        <taxon>Bacteria</taxon>
        <taxon>Pseudomonadati</taxon>
        <taxon>Bacteroidota</taxon>
        <taxon>Chitinophagia</taxon>
        <taxon>Chitinophagales</taxon>
        <taxon>Chitinophagaceae</taxon>
        <taxon>Paraflavisolibacter</taxon>
    </lineage>
</organism>
<dbReference type="SUPFAM" id="SSF49464">
    <property type="entry name" value="Carboxypeptidase regulatory domain-like"/>
    <property type="match status" value="1"/>
</dbReference>
<accession>A0A9X2Y0H0</accession>
<dbReference type="Pfam" id="PF13715">
    <property type="entry name" value="CarbopepD_reg_2"/>
    <property type="match status" value="1"/>
</dbReference>
<evidence type="ECO:0000256" key="9">
    <source>
        <dbReference type="RuleBase" id="RU003357"/>
    </source>
</evidence>